<dbReference type="PANTHER" id="PTHR45138">
    <property type="entry name" value="REGULATORY COMPONENTS OF SENSORY TRANSDUCTION SYSTEM"/>
    <property type="match status" value="1"/>
</dbReference>
<dbReference type="Proteomes" id="UP000235828">
    <property type="component" value="Chromosome B"/>
</dbReference>
<feature type="coiled-coil region" evidence="3">
    <location>
        <begin position="533"/>
        <end position="571"/>
    </location>
</feature>
<evidence type="ECO:0000256" key="1">
    <source>
        <dbReference type="ARBA" id="ARBA00012528"/>
    </source>
</evidence>
<dbReference type="NCBIfam" id="TIGR00254">
    <property type="entry name" value="GGDEF"/>
    <property type="match status" value="1"/>
</dbReference>
<keyword evidence="3" id="KW-0175">Coiled coil</keyword>
<accession>A0A2N8ZKF5</accession>
<dbReference type="GO" id="GO:0043709">
    <property type="term" value="P:cell adhesion involved in single-species biofilm formation"/>
    <property type="evidence" value="ECO:0007669"/>
    <property type="project" value="TreeGrafter"/>
</dbReference>
<evidence type="ECO:0000313" key="5">
    <source>
        <dbReference type="EMBL" id="SON52398.1"/>
    </source>
</evidence>
<dbReference type="Gene3D" id="3.30.70.270">
    <property type="match status" value="1"/>
</dbReference>
<organism evidence="5 6">
    <name type="scientific">Vibrio tapetis subsp. tapetis</name>
    <dbReference type="NCBI Taxonomy" id="1671868"/>
    <lineage>
        <taxon>Bacteria</taxon>
        <taxon>Pseudomonadati</taxon>
        <taxon>Pseudomonadota</taxon>
        <taxon>Gammaproteobacteria</taxon>
        <taxon>Vibrionales</taxon>
        <taxon>Vibrionaceae</taxon>
        <taxon>Vibrio</taxon>
    </lineage>
</organism>
<dbReference type="InterPro" id="IPR050469">
    <property type="entry name" value="Diguanylate_Cyclase"/>
</dbReference>
<dbReference type="CDD" id="cd01949">
    <property type="entry name" value="GGDEF"/>
    <property type="match status" value="1"/>
</dbReference>
<dbReference type="PROSITE" id="PS50887">
    <property type="entry name" value="GGDEF"/>
    <property type="match status" value="1"/>
</dbReference>
<dbReference type="SUPFAM" id="SSF55781">
    <property type="entry name" value="GAF domain-like"/>
    <property type="match status" value="1"/>
</dbReference>
<feature type="domain" description="GGDEF" evidence="4">
    <location>
        <begin position="599"/>
        <end position="737"/>
    </location>
</feature>
<dbReference type="GO" id="GO:1902201">
    <property type="term" value="P:negative regulation of bacterial-type flagellum-dependent cell motility"/>
    <property type="evidence" value="ECO:0007669"/>
    <property type="project" value="TreeGrafter"/>
</dbReference>
<evidence type="ECO:0000256" key="2">
    <source>
        <dbReference type="ARBA" id="ARBA00034247"/>
    </source>
</evidence>
<dbReference type="GO" id="GO:0005886">
    <property type="term" value="C:plasma membrane"/>
    <property type="evidence" value="ECO:0007669"/>
    <property type="project" value="TreeGrafter"/>
</dbReference>
<dbReference type="EMBL" id="LT960612">
    <property type="protein sequence ID" value="SON52398.1"/>
    <property type="molecule type" value="Genomic_DNA"/>
</dbReference>
<dbReference type="PANTHER" id="PTHR45138:SF9">
    <property type="entry name" value="DIGUANYLATE CYCLASE DGCM-RELATED"/>
    <property type="match status" value="1"/>
</dbReference>
<dbReference type="Pfam" id="PF00990">
    <property type="entry name" value="GGDEF"/>
    <property type="match status" value="1"/>
</dbReference>
<evidence type="ECO:0000313" key="6">
    <source>
        <dbReference type="Proteomes" id="UP000235828"/>
    </source>
</evidence>
<dbReference type="EC" id="2.7.7.65" evidence="1"/>
<evidence type="ECO:0000259" key="4">
    <source>
        <dbReference type="PROSITE" id="PS50887"/>
    </source>
</evidence>
<dbReference type="GO" id="GO:0052621">
    <property type="term" value="F:diguanylate cyclase activity"/>
    <property type="evidence" value="ECO:0007669"/>
    <property type="project" value="UniProtKB-EC"/>
</dbReference>
<evidence type="ECO:0000256" key="3">
    <source>
        <dbReference type="SAM" id="Coils"/>
    </source>
</evidence>
<dbReference type="KEGG" id="vta:B0787"/>
<keyword evidence="6" id="KW-1185">Reference proteome</keyword>
<protein>
    <recommendedName>
        <fullName evidence="1">diguanylate cyclase</fullName>
        <ecNumber evidence="1">2.7.7.65</ecNumber>
    </recommendedName>
</protein>
<gene>
    <name evidence="5" type="ORF">VTAP4600_B0787</name>
</gene>
<reference evidence="5 6" key="1">
    <citation type="submission" date="2017-10" db="EMBL/GenBank/DDBJ databases">
        <authorList>
            <person name="Banno H."/>
            <person name="Chua N.-H."/>
        </authorList>
    </citation>
    <scope>NUCLEOTIDE SEQUENCE [LARGE SCALE GENOMIC DNA]</scope>
    <source>
        <strain evidence="5">Vibrio tapetis CECT4600</strain>
    </source>
</reference>
<sequence>MNIKAELHNKSTKANVKFDNDSIIIKNFSGLRVNKVQKQQIVSTVSSARDHKVVADVVFDFLVERINPRAMYFIQDPLLVPEANPLYSRGDYTPVISFPETFWRWAAQFDTSENLIPLEINTCAWNYQDALGGECYIMMFDNHHDWRTYLFVEAVDPKYIEDQSFRLDLDVLNFVASRWQCLRAERDAAREFKNRDIREAKYLDEIRSREQFIEQMKMIQQVAVGLSNPPTLDELYLGIVEAMRNQLGFDRSVFMLLDLKKRCFTGTYGTSEHGETISEYHTIYDIHQLEEQYIEALYSPDENLVIIEDAPLYSSGSVVGQGWNGMLILRDGEDAIGWVAFDNFIRREPISKYDRGILRSLGSLMSQIYIRKRQEQNMRLLHSSMVELSRCTTVSEVCRSAVDFAIHHLGIDRLAVFLTDSELTEIEGTWGTDIQGNVVDESYYRSEVQYDRPLVSTAIAQPNEISFEDSVPIYHDKRIVGNGWTAMTLLKSSTEGPIAFIAADNLLSRKPLTSQLQELMLLFASNLTEVLQRTKAQEGIRNLNENLEREVKRRTLELEQANQQLELLSNIDPLTRLGNRRQLSKLMDSFEMMPNSAPVGFGLILLDLDFFGLFNNAYGHLEGDITLIRIGNILNGFCKTDGESFCRIGGEEFALLLSNTNEKSTCQLAEEIRQAIEKESISHNQNPPKNLLTVSVGYYFSSALPKNFDFETMYSKADDALYEAKAGGRNQVVGASEVHYELSY</sequence>
<comment type="catalytic activity">
    <reaction evidence="2">
        <text>2 GTP = 3',3'-c-di-GMP + 2 diphosphate</text>
        <dbReference type="Rhea" id="RHEA:24898"/>
        <dbReference type="ChEBI" id="CHEBI:33019"/>
        <dbReference type="ChEBI" id="CHEBI:37565"/>
        <dbReference type="ChEBI" id="CHEBI:58805"/>
        <dbReference type="EC" id="2.7.7.65"/>
    </reaction>
</comment>
<dbReference type="InterPro" id="IPR000160">
    <property type="entry name" value="GGDEF_dom"/>
</dbReference>
<dbReference type="SMART" id="SM00267">
    <property type="entry name" value="GGDEF"/>
    <property type="match status" value="1"/>
</dbReference>
<dbReference type="InterPro" id="IPR043128">
    <property type="entry name" value="Rev_trsase/Diguanyl_cyclase"/>
</dbReference>
<proteinExistence type="predicted"/>
<dbReference type="SUPFAM" id="SSF55073">
    <property type="entry name" value="Nucleotide cyclase"/>
    <property type="match status" value="1"/>
</dbReference>
<dbReference type="InterPro" id="IPR029787">
    <property type="entry name" value="Nucleotide_cyclase"/>
</dbReference>
<name>A0A2N8ZKF5_9VIBR</name>
<dbReference type="AlphaFoldDB" id="A0A2N8ZKF5"/>